<dbReference type="SUPFAM" id="SSF49452">
    <property type="entry name" value="Starch-binding domain-like"/>
    <property type="match status" value="1"/>
</dbReference>
<dbReference type="PANTHER" id="PTHR23303:SF14">
    <property type="entry name" value="BOS COMPLEX SUBUNIT NOMO1-RELATED"/>
    <property type="match status" value="1"/>
</dbReference>
<dbReference type="SUPFAM" id="SSF49478">
    <property type="entry name" value="Cna protein B-type domain"/>
    <property type="match status" value="1"/>
</dbReference>
<feature type="chain" id="PRO_5035925697" description="Carboxypeptidase regulatory-like domain-containing protein" evidence="2">
    <location>
        <begin position="31"/>
        <end position="454"/>
    </location>
</feature>
<keyword evidence="7" id="KW-1185">Reference proteome</keyword>
<evidence type="ECO:0000256" key="2">
    <source>
        <dbReference type="SAM" id="SignalP"/>
    </source>
</evidence>
<dbReference type="Pfam" id="PF22904">
    <property type="entry name" value="NOMO1-like_2nd"/>
    <property type="match status" value="1"/>
</dbReference>
<dbReference type="GO" id="GO:0030246">
    <property type="term" value="F:carbohydrate binding"/>
    <property type="evidence" value="ECO:0007669"/>
    <property type="project" value="InterPro"/>
</dbReference>
<feature type="signal peptide" evidence="2">
    <location>
        <begin position="1"/>
        <end position="30"/>
    </location>
</feature>
<dbReference type="OrthoDB" id="10263633at2759"/>
<feature type="domain" description="NOMO third transthyretin-like" evidence="5">
    <location>
        <begin position="226"/>
        <end position="350"/>
    </location>
</feature>
<feature type="domain" description="NOMO second beta-sandwich" evidence="4">
    <location>
        <begin position="133"/>
        <end position="195"/>
    </location>
</feature>
<evidence type="ECO:0000259" key="4">
    <source>
        <dbReference type="Pfam" id="PF22904"/>
    </source>
</evidence>
<dbReference type="InterPro" id="IPR055075">
    <property type="entry name" value="NOMO-like_N"/>
</dbReference>
<evidence type="ECO:0000259" key="5">
    <source>
        <dbReference type="Pfam" id="PF23193"/>
    </source>
</evidence>
<dbReference type="Pfam" id="PF23193">
    <property type="entry name" value="NOMO_3rd"/>
    <property type="match status" value="1"/>
</dbReference>
<comment type="caution">
    <text evidence="6">The sequence shown here is derived from an EMBL/GenBank/DDBJ whole genome shotgun (WGS) entry which is preliminary data.</text>
</comment>
<dbReference type="SUPFAM" id="SSF49464">
    <property type="entry name" value="Carboxypeptidase regulatory domain-like"/>
    <property type="match status" value="1"/>
</dbReference>
<evidence type="ECO:0008006" key="8">
    <source>
        <dbReference type="Google" id="ProtNLM"/>
    </source>
</evidence>
<sequence>MFYAARTFDWIYYVVISLLGLHLLPPCSSASQSGDTVRGCGGFIRWKHHDQTSTKVAFDKIKVQLLSLPDNTLKDVTEVLPNGAFSVPVYDTGPYRLILVKPKGWYFGPVDEYIIDIRTDPTVCDRDLNFDLHGFSIYGRVVTFGLTTGPSDLIVRLMDTTTGQTVQLASTLAGGTFEFGSVLPGQYELAVSDGKQVGAEHIRARTTVNLGSDSLTLDEPIVLKGHFVRGRVVDFENNPLGNATVFLFMNASLDEQSKVDCNTVPNISTILSETPLDFDFNHNVVCLTRSNEKGQFSFDRLPGGSYALLPHYSEQVDNQSKTFIDFAFTPSFLHFLVGHTDVDLGITTFRMIRFRLPSGRVTWPNGDFLSGVKVRIGIQETLSDEHGFYQPGYMEPGQYSIQVEAEGARFNQRQVQLTAALKQWPTLQPDMLAMCGFVESGGDVSLRSDQVDVE</sequence>
<dbReference type="InterPro" id="IPR055074">
    <property type="entry name" value="NOMO1-3_2nd"/>
</dbReference>
<name>A0A8T0D8Y2_9TREM</name>
<organism evidence="6 7">
    <name type="scientific">Paragonimus westermani</name>
    <dbReference type="NCBI Taxonomy" id="34504"/>
    <lineage>
        <taxon>Eukaryota</taxon>
        <taxon>Metazoa</taxon>
        <taxon>Spiralia</taxon>
        <taxon>Lophotrochozoa</taxon>
        <taxon>Platyhelminthes</taxon>
        <taxon>Trematoda</taxon>
        <taxon>Digenea</taxon>
        <taxon>Plagiorchiida</taxon>
        <taxon>Troglotremata</taxon>
        <taxon>Troglotrematidae</taxon>
        <taxon>Paragonimus</taxon>
    </lineage>
</organism>
<dbReference type="AlphaFoldDB" id="A0A8T0D8Y2"/>
<evidence type="ECO:0000313" key="6">
    <source>
        <dbReference type="EMBL" id="KAF8563972.1"/>
    </source>
</evidence>
<reference evidence="6 7" key="1">
    <citation type="submission" date="2019-07" db="EMBL/GenBank/DDBJ databases">
        <title>Annotation for the trematode Paragonimus westermani.</title>
        <authorList>
            <person name="Choi Y.-J."/>
        </authorList>
    </citation>
    <scope>NUCLEOTIDE SEQUENCE [LARGE SCALE GENOMIC DNA]</scope>
    <source>
        <strain evidence="6">180907_Pwestermani</strain>
    </source>
</reference>
<dbReference type="Proteomes" id="UP000699462">
    <property type="component" value="Unassembled WGS sequence"/>
</dbReference>
<dbReference type="Gene3D" id="2.60.40.1120">
    <property type="entry name" value="Carboxypeptidase-like, regulatory domain"/>
    <property type="match status" value="1"/>
</dbReference>
<evidence type="ECO:0000313" key="7">
    <source>
        <dbReference type="Proteomes" id="UP000699462"/>
    </source>
</evidence>
<proteinExistence type="predicted"/>
<dbReference type="InterPro" id="IPR013784">
    <property type="entry name" value="Carb-bd-like_fold"/>
</dbReference>
<dbReference type="PANTHER" id="PTHR23303">
    <property type="entry name" value="CARBOXYPEPTIDASE REGULATORY REGION-CONTAINING"/>
    <property type="match status" value="1"/>
</dbReference>
<protein>
    <recommendedName>
        <fullName evidence="8">Carboxypeptidase regulatory-like domain-containing protein</fullName>
    </recommendedName>
</protein>
<dbReference type="InterPro" id="IPR051417">
    <property type="entry name" value="SDr/BOS_complex"/>
</dbReference>
<evidence type="ECO:0000256" key="1">
    <source>
        <dbReference type="ARBA" id="ARBA00022729"/>
    </source>
</evidence>
<gene>
    <name evidence="6" type="ORF">P879_09360</name>
</gene>
<dbReference type="GO" id="GO:0005789">
    <property type="term" value="C:endoplasmic reticulum membrane"/>
    <property type="evidence" value="ECO:0007669"/>
    <property type="project" value="TreeGrafter"/>
</dbReference>
<keyword evidence="1 2" id="KW-0732">Signal</keyword>
<dbReference type="InterPro" id="IPR008969">
    <property type="entry name" value="CarboxyPept-like_regulatory"/>
</dbReference>
<evidence type="ECO:0000259" key="3">
    <source>
        <dbReference type="Pfam" id="PF22898"/>
    </source>
</evidence>
<dbReference type="Pfam" id="PF22898">
    <property type="entry name" value="NOMO1-like_1st"/>
    <property type="match status" value="1"/>
</dbReference>
<dbReference type="InterPro" id="IPR056189">
    <property type="entry name" value="NOMO_3rd"/>
</dbReference>
<feature type="domain" description="NOMO-like N-terminal beta-sandwich" evidence="3">
    <location>
        <begin position="51"/>
        <end position="130"/>
    </location>
</feature>
<accession>A0A8T0D8Y2</accession>
<dbReference type="EMBL" id="JTDF01010154">
    <property type="protein sequence ID" value="KAF8563972.1"/>
    <property type="molecule type" value="Genomic_DNA"/>
</dbReference>